<dbReference type="AlphaFoldDB" id="A0A6A4K2F5"/>
<proteinExistence type="predicted"/>
<comment type="caution">
    <text evidence="1">The sequence shown here is derived from an EMBL/GenBank/DDBJ whole genome shotgun (WGS) entry which is preliminary data.</text>
</comment>
<dbReference type="Pfam" id="PF07841">
    <property type="entry name" value="DM4_12"/>
    <property type="match status" value="1"/>
</dbReference>
<reference evidence="1" key="1">
    <citation type="journal article" date="2021" name="Mol. Ecol. Resour.">
        <title>Apolygus lucorum genome provides insights into omnivorousness and mesophyll feeding.</title>
        <authorList>
            <person name="Liu Y."/>
            <person name="Liu H."/>
            <person name="Wang H."/>
            <person name="Huang T."/>
            <person name="Liu B."/>
            <person name="Yang B."/>
            <person name="Yin L."/>
            <person name="Li B."/>
            <person name="Zhang Y."/>
            <person name="Zhang S."/>
            <person name="Jiang F."/>
            <person name="Zhang X."/>
            <person name="Ren Y."/>
            <person name="Wang B."/>
            <person name="Wang S."/>
            <person name="Lu Y."/>
            <person name="Wu K."/>
            <person name="Fan W."/>
            <person name="Wang G."/>
        </authorList>
    </citation>
    <scope>NUCLEOTIDE SEQUENCE</scope>
    <source>
        <strain evidence="1">12Hb</strain>
    </source>
</reference>
<evidence type="ECO:0000313" key="2">
    <source>
        <dbReference type="Proteomes" id="UP000466442"/>
    </source>
</evidence>
<protein>
    <submittedName>
        <fullName evidence="1">Uncharacterized protein</fullName>
    </submittedName>
</protein>
<keyword evidence="2" id="KW-1185">Reference proteome</keyword>
<evidence type="ECO:0000313" key="1">
    <source>
        <dbReference type="EMBL" id="KAF6217341.1"/>
    </source>
</evidence>
<sequence length="224" mass="23555">MSPILSLSAALLLLAPLVTGALDTLPSDGSYLQEEVGDAPLSPATNDRNPQGRLGFITVGGDATSSTSVTPLKIELGGVFLGTLIGLGFVLLAPKVSELFNHPSSQYHGAYSRSEDTGTVSGLTKVMSKIDETLQEYNIDSMACLERAACTYVQSAMSGKNTPNFLSSNSSHSLLNFVIDGSKLKTALDRGLSGENCSFFYPQCSFSKTTLVSGIRTLMAGNSL</sequence>
<gene>
    <name evidence="1" type="ORF">GE061_001695</name>
</gene>
<dbReference type="OrthoDB" id="6356735at2759"/>
<dbReference type="InterPro" id="IPR006631">
    <property type="entry name" value="DM4_12"/>
</dbReference>
<dbReference type="EMBL" id="WIXP02000001">
    <property type="protein sequence ID" value="KAF6217341.1"/>
    <property type="molecule type" value="Genomic_DNA"/>
</dbReference>
<dbReference type="Proteomes" id="UP000466442">
    <property type="component" value="Linkage Group LG1"/>
</dbReference>
<accession>A0A6A4K2F5</accession>
<organism evidence="1 2">
    <name type="scientific">Apolygus lucorum</name>
    <name type="common">Small green plant bug</name>
    <name type="synonym">Lygocoris lucorum</name>
    <dbReference type="NCBI Taxonomy" id="248454"/>
    <lineage>
        <taxon>Eukaryota</taxon>
        <taxon>Metazoa</taxon>
        <taxon>Ecdysozoa</taxon>
        <taxon>Arthropoda</taxon>
        <taxon>Hexapoda</taxon>
        <taxon>Insecta</taxon>
        <taxon>Pterygota</taxon>
        <taxon>Neoptera</taxon>
        <taxon>Paraneoptera</taxon>
        <taxon>Hemiptera</taxon>
        <taxon>Heteroptera</taxon>
        <taxon>Panheteroptera</taxon>
        <taxon>Cimicomorpha</taxon>
        <taxon>Miridae</taxon>
        <taxon>Mirini</taxon>
        <taxon>Apolygus</taxon>
    </lineage>
</organism>
<name>A0A6A4K2F5_APOLU</name>